<keyword evidence="1" id="KW-0347">Helicase</keyword>
<dbReference type="GO" id="GO:0005524">
    <property type="term" value="F:ATP binding"/>
    <property type="evidence" value="ECO:0007669"/>
    <property type="project" value="UniProtKB-KW"/>
</dbReference>
<dbReference type="AlphaFoldDB" id="A0A6P7SEL2"/>
<evidence type="ECO:0000313" key="4">
    <source>
        <dbReference type="RefSeq" id="XP_029636849.1"/>
    </source>
</evidence>
<sequence>MLGCSLRNIKANESLFGEVCVIFVGDWKKVPPVDKYGSGALKTSYIWSSVTESSLKKNMRVRNSSDATSAVKCSDIGSGQYSISDSLRNVVRIRPGFVLETSSITEICKFVFNDLSKNYKIASWLCSRAVISSTNEVVNNVNEHIIHNFHEESREYCSLNTIDEENYHQYPQDFLNNLHPSALPLHKIKLETKLSDNAP</sequence>
<dbReference type="Pfam" id="PF05970">
    <property type="entry name" value="PIF1"/>
    <property type="match status" value="1"/>
</dbReference>
<dbReference type="EC" id="5.6.2.3" evidence="1"/>
<evidence type="ECO:0000259" key="2">
    <source>
        <dbReference type="Pfam" id="PF05970"/>
    </source>
</evidence>
<gene>
    <name evidence="4" type="primary">LOC115212148</name>
</gene>
<dbReference type="GO" id="GO:0006310">
    <property type="term" value="P:DNA recombination"/>
    <property type="evidence" value="ECO:0007669"/>
    <property type="project" value="UniProtKB-KW"/>
</dbReference>
<dbReference type="GO" id="GO:0006281">
    <property type="term" value="P:DNA repair"/>
    <property type="evidence" value="ECO:0007669"/>
    <property type="project" value="UniProtKB-KW"/>
</dbReference>
<reference evidence="4" key="1">
    <citation type="submission" date="2025-08" db="UniProtKB">
        <authorList>
            <consortium name="RefSeq"/>
        </authorList>
    </citation>
    <scope>IDENTIFICATION</scope>
</reference>
<keyword evidence="1" id="KW-0067">ATP-binding</keyword>
<feature type="domain" description="DNA helicase Pif1-like DEAD-box helicase" evidence="2">
    <location>
        <begin position="4"/>
        <end position="70"/>
    </location>
</feature>
<keyword evidence="1" id="KW-0227">DNA damage</keyword>
<comment type="similarity">
    <text evidence="1">Belongs to the helicase family.</text>
</comment>
<accession>A0A6P7SEL2</accession>
<dbReference type="PANTHER" id="PTHR10492">
    <property type="match status" value="1"/>
</dbReference>
<organism evidence="3 4">
    <name type="scientific">Octopus sinensis</name>
    <name type="common">East Asian common octopus</name>
    <dbReference type="NCBI Taxonomy" id="2607531"/>
    <lineage>
        <taxon>Eukaryota</taxon>
        <taxon>Metazoa</taxon>
        <taxon>Spiralia</taxon>
        <taxon>Lophotrochozoa</taxon>
        <taxon>Mollusca</taxon>
        <taxon>Cephalopoda</taxon>
        <taxon>Coleoidea</taxon>
        <taxon>Octopodiformes</taxon>
        <taxon>Octopoda</taxon>
        <taxon>Incirrata</taxon>
        <taxon>Octopodidae</taxon>
        <taxon>Octopus</taxon>
    </lineage>
</organism>
<keyword evidence="1" id="KW-0378">Hydrolase</keyword>
<dbReference type="GO" id="GO:0043139">
    <property type="term" value="F:5'-3' DNA helicase activity"/>
    <property type="evidence" value="ECO:0007669"/>
    <property type="project" value="UniProtKB-EC"/>
</dbReference>
<comment type="catalytic activity">
    <reaction evidence="1">
        <text>ATP + H2O = ADP + phosphate + H(+)</text>
        <dbReference type="Rhea" id="RHEA:13065"/>
        <dbReference type="ChEBI" id="CHEBI:15377"/>
        <dbReference type="ChEBI" id="CHEBI:15378"/>
        <dbReference type="ChEBI" id="CHEBI:30616"/>
        <dbReference type="ChEBI" id="CHEBI:43474"/>
        <dbReference type="ChEBI" id="CHEBI:456216"/>
        <dbReference type="EC" id="5.6.2.3"/>
    </reaction>
</comment>
<dbReference type="RefSeq" id="XP_029636849.1">
    <property type="nucleotide sequence ID" value="XM_029780989.1"/>
</dbReference>
<dbReference type="GO" id="GO:0000723">
    <property type="term" value="P:telomere maintenance"/>
    <property type="evidence" value="ECO:0007669"/>
    <property type="project" value="InterPro"/>
</dbReference>
<dbReference type="InterPro" id="IPR010285">
    <property type="entry name" value="DNA_helicase_pif1-like_DEAD"/>
</dbReference>
<evidence type="ECO:0000313" key="3">
    <source>
        <dbReference type="Proteomes" id="UP000515154"/>
    </source>
</evidence>
<comment type="cofactor">
    <cofactor evidence="1">
        <name>Mg(2+)</name>
        <dbReference type="ChEBI" id="CHEBI:18420"/>
    </cofactor>
</comment>
<proteinExistence type="inferred from homology"/>
<keyword evidence="1" id="KW-0233">DNA recombination</keyword>
<name>A0A6P7SEL2_9MOLL</name>
<keyword evidence="1" id="KW-0234">DNA repair</keyword>
<evidence type="ECO:0000256" key="1">
    <source>
        <dbReference type="RuleBase" id="RU363044"/>
    </source>
</evidence>
<dbReference type="Proteomes" id="UP000515154">
    <property type="component" value="Linkage group LG5"/>
</dbReference>
<dbReference type="KEGG" id="osn:115212148"/>
<keyword evidence="1" id="KW-0547">Nucleotide-binding</keyword>
<dbReference type="GO" id="GO:0016787">
    <property type="term" value="F:hydrolase activity"/>
    <property type="evidence" value="ECO:0007669"/>
    <property type="project" value="UniProtKB-KW"/>
</dbReference>
<protein>
    <recommendedName>
        <fullName evidence="1">ATP-dependent DNA helicase</fullName>
        <ecNumber evidence="1">5.6.2.3</ecNumber>
    </recommendedName>
</protein>
<keyword evidence="3" id="KW-1185">Reference proteome</keyword>